<gene>
    <name evidence="2" type="ORF">E4582_09325</name>
</gene>
<evidence type="ECO:0000256" key="1">
    <source>
        <dbReference type="SAM" id="Phobius"/>
    </source>
</evidence>
<keyword evidence="1" id="KW-1133">Transmembrane helix</keyword>
<proteinExistence type="predicted"/>
<feature type="transmembrane region" description="Helical" evidence="1">
    <location>
        <begin position="12"/>
        <end position="29"/>
    </location>
</feature>
<dbReference type="Proteomes" id="UP000298681">
    <property type="component" value="Unassembled WGS sequence"/>
</dbReference>
<reference evidence="2 3" key="1">
    <citation type="submission" date="2019-01" db="EMBL/GenBank/DDBJ databases">
        <authorList>
            <person name="Zhang S."/>
        </authorList>
    </citation>
    <scope>NUCLEOTIDE SEQUENCE [LARGE SCALE GENOMIC DNA]</scope>
    <source>
        <strain evidence="2 3">1626</strain>
    </source>
</reference>
<keyword evidence="1" id="KW-0472">Membrane</keyword>
<sequence length="123" mass="13237">MQALSPHRLTGIAAPWAVWALHFVTVYSLQGVACAEDVLRWELAGAEAATWILVAIGIVAVAATVWLGLRGLHAWRHARRDVQADVATRRERFSTAVVALSGLLATIAITFTTIPVLMLPPCA</sequence>
<dbReference type="AlphaFoldDB" id="A0A4Z1R5N7"/>
<organism evidence="2 3">
    <name type="scientific">Luteimonas yindakuii</name>
    <dbReference type="NCBI Taxonomy" id="2565782"/>
    <lineage>
        <taxon>Bacteria</taxon>
        <taxon>Pseudomonadati</taxon>
        <taxon>Pseudomonadota</taxon>
        <taxon>Gammaproteobacteria</taxon>
        <taxon>Lysobacterales</taxon>
        <taxon>Lysobacteraceae</taxon>
        <taxon>Luteimonas</taxon>
    </lineage>
</organism>
<dbReference type="EMBL" id="SPUH01000001">
    <property type="protein sequence ID" value="TKS54942.1"/>
    <property type="molecule type" value="Genomic_DNA"/>
</dbReference>
<keyword evidence="1" id="KW-0812">Transmembrane</keyword>
<feature type="transmembrane region" description="Helical" evidence="1">
    <location>
        <begin position="49"/>
        <end position="72"/>
    </location>
</feature>
<dbReference type="RefSeq" id="WP_134674298.1">
    <property type="nucleotide sequence ID" value="NZ_SPUH01000001.1"/>
</dbReference>
<feature type="transmembrane region" description="Helical" evidence="1">
    <location>
        <begin position="93"/>
        <end position="118"/>
    </location>
</feature>
<evidence type="ECO:0000313" key="3">
    <source>
        <dbReference type="Proteomes" id="UP000298681"/>
    </source>
</evidence>
<keyword evidence="3" id="KW-1185">Reference proteome</keyword>
<accession>A0A4Z1R5N7</accession>
<name>A0A4Z1R5N7_9GAMM</name>
<comment type="caution">
    <text evidence="2">The sequence shown here is derived from an EMBL/GenBank/DDBJ whole genome shotgun (WGS) entry which is preliminary data.</text>
</comment>
<evidence type="ECO:0000313" key="2">
    <source>
        <dbReference type="EMBL" id="TKS54942.1"/>
    </source>
</evidence>
<protein>
    <submittedName>
        <fullName evidence="2">Uncharacterized protein</fullName>
    </submittedName>
</protein>